<dbReference type="InterPro" id="IPR036028">
    <property type="entry name" value="SH3-like_dom_sf"/>
</dbReference>
<dbReference type="SUPFAM" id="SSF50044">
    <property type="entry name" value="SH3-domain"/>
    <property type="match status" value="2"/>
</dbReference>
<keyword evidence="8" id="KW-1185">Reference proteome</keyword>
<feature type="domain" description="Phorbol-ester/DAG-type" evidence="6">
    <location>
        <begin position="418"/>
        <end position="468"/>
    </location>
</feature>
<evidence type="ECO:0000259" key="5">
    <source>
        <dbReference type="PROSITE" id="PS50002"/>
    </source>
</evidence>
<dbReference type="SUPFAM" id="SSF103657">
    <property type="entry name" value="BAR/IMD domain-like"/>
    <property type="match status" value="1"/>
</dbReference>
<dbReference type="GO" id="GO:0030833">
    <property type="term" value="P:regulation of actin filament polymerization"/>
    <property type="evidence" value="ECO:0007669"/>
    <property type="project" value="TreeGrafter"/>
</dbReference>
<dbReference type="SUPFAM" id="SSF57889">
    <property type="entry name" value="Cysteine-rich domain"/>
    <property type="match status" value="1"/>
</dbReference>
<dbReference type="OrthoDB" id="8783038at2759"/>
<dbReference type="Proteomes" id="UP000053989">
    <property type="component" value="Unassembled WGS sequence"/>
</dbReference>
<dbReference type="InterPro" id="IPR002219">
    <property type="entry name" value="PKC_DAG/PE"/>
</dbReference>
<dbReference type="PANTHER" id="PTHR15735:SF21">
    <property type="entry name" value="PROTEIN NERVOUS WRECK"/>
    <property type="match status" value="1"/>
</dbReference>
<dbReference type="PROSITE" id="PS00479">
    <property type="entry name" value="ZF_DAG_PE_1"/>
    <property type="match status" value="1"/>
</dbReference>
<feature type="domain" description="SH3" evidence="5">
    <location>
        <begin position="512"/>
        <end position="573"/>
    </location>
</feature>
<name>A0A0C3EES0_9AGAM</name>
<keyword evidence="2" id="KW-0479">Metal-binding</keyword>
<dbReference type="GO" id="GO:0046872">
    <property type="term" value="F:metal ion binding"/>
    <property type="evidence" value="ECO:0007669"/>
    <property type="project" value="UniProtKB-KW"/>
</dbReference>
<dbReference type="GO" id="GO:0030864">
    <property type="term" value="C:cortical actin cytoskeleton"/>
    <property type="evidence" value="ECO:0007669"/>
    <property type="project" value="UniProtKB-ARBA"/>
</dbReference>
<dbReference type="CDD" id="cd11912">
    <property type="entry name" value="SH3_Bzz1_1"/>
    <property type="match status" value="1"/>
</dbReference>
<dbReference type="HOGENOM" id="CLU_015390_1_0_1"/>
<dbReference type="Gene3D" id="3.30.60.20">
    <property type="match status" value="1"/>
</dbReference>
<reference evidence="7 8" key="1">
    <citation type="submission" date="2014-04" db="EMBL/GenBank/DDBJ databases">
        <authorList>
            <consortium name="DOE Joint Genome Institute"/>
            <person name="Kuo A."/>
            <person name="Kohler A."/>
            <person name="Nagy L.G."/>
            <person name="Floudas D."/>
            <person name="Copeland A."/>
            <person name="Barry K.W."/>
            <person name="Cichocki N."/>
            <person name="Veneault-Fourrey C."/>
            <person name="LaButti K."/>
            <person name="Lindquist E.A."/>
            <person name="Lipzen A."/>
            <person name="Lundell T."/>
            <person name="Morin E."/>
            <person name="Murat C."/>
            <person name="Sun H."/>
            <person name="Tunlid A."/>
            <person name="Henrissat B."/>
            <person name="Grigoriev I.V."/>
            <person name="Hibbett D.S."/>
            <person name="Martin F."/>
            <person name="Nordberg H.P."/>
            <person name="Cantor M.N."/>
            <person name="Hua S.X."/>
        </authorList>
    </citation>
    <scope>NUCLEOTIDE SEQUENCE [LARGE SCALE GENOMIC DNA]</scope>
    <source>
        <strain evidence="7 8">Foug A</strain>
    </source>
</reference>
<keyword evidence="3" id="KW-0862">Zinc</keyword>
<evidence type="ECO:0000313" key="8">
    <source>
        <dbReference type="Proteomes" id="UP000053989"/>
    </source>
</evidence>
<proteinExistence type="predicted"/>
<dbReference type="InterPro" id="IPR046349">
    <property type="entry name" value="C1-like_sf"/>
</dbReference>
<dbReference type="FunCoup" id="A0A0C3EES0">
    <property type="interactions" value="99"/>
</dbReference>
<gene>
    <name evidence="7" type="ORF">SCLCIDRAFT_21584</name>
</gene>
<evidence type="ECO:0000313" key="7">
    <source>
        <dbReference type="EMBL" id="KIM66799.1"/>
    </source>
</evidence>
<dbReference type="Gene3D" id="2.30.30.40">
    <property type="entry name" value="SH3 Domains"/>
    <property type="match status" value="2"/>
</dbReference>
<keyword evidence="1 4" id="KW-0728">SH3 domain</keyword>
<dbReference type="AlphaFoldDB" id="A0A0C3EES0"/>
<dbReference type="InterPro" id="IPR027267">
    <property type="entry name" value="AH/BAR_dom_sf"/>
</dbReference>
<dbReference type="SMART" id="SM00326">
    <property type="entry name" value="SH3"/>
    <property type="match status" value="2"/>
</dbReference>
<protein>
    <submittedName>
        <fullName evidence="7">Uncharacterized protein</fullName>
    </submittedName>
</protein>
<accession>A0A0C3EES0</accession>
<feature type="domain" description="SH3" evidence="5">
    <location>
        <begin position="595"/>
        <end position="661"/>
    </location>
</feature>
<dbReference type="InterPro" id="IPR035459">
    <property type="entry name" value="Bzz1_SH3_1"/>
</dbReference>
<dbReference type="SMART" id="SM00055">
    <property type="entry name" value="FCH"/>
    <property type="match status" value="1"/>
</dbReference>
<dbReference type="Pfam" id="PF00130">
    <property type="entry name" value="C1_1"/>
    <property type="match status" value="1"/>
</dbReference>
<dbReference type="EMBL" id="KN822015">
    <property type="protein sequence ID" value="KIM66799.1"/>
    <property type="molecule type" value="Genomic_DNA"/>
</dbReference>
<evidence type="ECO:0000256" key="4">
    <source>
        <dbReference type="PROSITE-ProRule" id="PRU00192"/>
    </source>
</evidence>
<dbReference type="SMART" id="SM00109">
    <property type="entry name" value="C1"/>
    <property type="match status" value="1"/>
</dbReference>
<evidence type="ECO:0000259" key="6">
    <source>
        <dbReference type="PROSITE" id="PS50081"/>
    </source>
</evidence>
<dbReference type="Gene3D" id="1.20.1270.60">
    <property type="entry name" value="Arfaptin homology (AH) domain/BAR domain"/>
    <property type="match status" value="1"/>
</dbReference>
<dbReference type="PROSITE" id="PS50081">
    <property type="entry name" value="ZF_DAG_PE_2"/>
    <property type="match status" value="1"/>
</dbReference>
<dbReference type="CDD" id="cd20824">
    <property type="entry name" value="C1_SpBZZ1-like"/>
    <property type="match status" value="1"/>
</dbReference>
<reference evidence="8" key="2">
    <citation type="submission" date="2015-01" db="EMBL/GenBank/DDBJ databases">
        <title>Evolutionary Origins and Diversification of the Mycorrhizal Mutualists.</title>
        <authorList>
            <consortium name="DOE Joint Genome Institute"/>
            <consortium name="Mycorrhizal Genomics Consortium"/>
            <person name="Kohler A."/>
            <person name="Kuo A."/>
            <person name="Nagy L.G."/>
            <person name="Floudas D."/>
            <person name="Copeland A."/>
            <person name="Barry K.W."/>
            <person name="Cichocki N."/>
            <person name="Veneault-Fourrey C."/>
            <person name="LaButti K."/>
            <person name="Lindquist E.A."/>
            <person name="Lipzen A."/>
            <person name="Lundell T."/>
            <person name="Morin E."/>
            <person name="Murat C."/>
            <person name="Riley R."/>
            <person name="Ohm R."/>
            <person name="Sun H."/>
            <person name="Tunlid A."/>
            <person name="Henrissat B."/>
            <person name="Grigoriev I.V."/>
            <person name="Hibbett D.S."/>
            <person name="Martin F."/>
        </authorList>
    </citation>
    <scope>NUCLEOTIDE SEQUENCE [LARGE SCALE GENOMIC DNA]</scope>
    <source>
        <strain evidence="8">Foug A</strain>
    </source>
</reference>
<dbReference type="Pfam" id="PF00611">
    <property type="entry name" value="FCH"/>
    <property type="match status" value="1"/>
</dbReference>
<organism evidence="7 8">
    <name type="scientific">Scleroderma citrinum Foug A</name>
    <dbReference type="NCBI Taxonomy" id="1036808"/>
    <lineage>
        <taxon>Eukaryota</taxon>
        <taxon>Fungi</taxon>
        <taxon>Dikarya</taxon>
        <taxon>Basidiomycota</taxon>
        <taxon>Agaricomycotina</taxon>
        <taxon>Agaricomycetes</taxon>
        <taxon>Agaricomycetidae</taxon>
        <taxon>Boletales</taxon>
        <taxon>Sclerodermatineae</taxon>
        <taxon>Sclerodermataceae</taxon>
        <taxon>Scleroderma</taxon>
    </lineage>
</organism>
<dbReference type="STRING" id="1036808.A0A0C3EES0"/>
<dbReference type="Pfam" id="PF00018">
    <property type="entry name" value="SH3_1"/>
    <property type="match status" value="2"/>
</dbReference>
<dbReference type="GO" id="GO:0030036">
    <property type="term" value="P:actin cytoskeleton organization"/>
    <property type="evidence" value="ECO:0007669"/>
    <property type="project" value="UniProtKB-ARBA"/>
</dbReference>
<evidence type="ECO:0000256" key="3">
    <source>
        <dbReference type="ARBA" id="ARBA00022833"/>
    </source>
</evidence>
<dbReference type="InterPro" id="IPR001452">
    <property type="entry name" value="SH3_domain"/>
</dbReference>
<sequence length="741" mass="81333">MEQPVKHGQSLLDQVDSFTDVFDTQLGLLADLRDLYCDRAALEREYAIKLELLARKVTEKRLKAAAPLVVGNSPRKSDTIKQNTLDHAFVQITSTLSNTAQDHVALANKLATEIVKPLGALGCRGEDHKKKQTQFYQKLLSERDHYYQDCVAKKRKYYDDCAKVETCQKKDRSSDSAVREYEQKRSDMLASKNMYLVAIAVANSVKGKFYKEDIPNFENVGIPPLSIVRKDTFTVQFQIYKDLQTCLVEDCVTILKQAQVAQTMYHDVSKDHLALISMALNNVPPVKDQSLFTDFSDKPFSVSDDFSFEGYAALCDADEMSLEHTPKVCMQNMLFQSRAKLRKAETDLCAKRIEVERCVELVSARSTGTTLGSFDDSINYYLDAKKQETLVTTSMLAFQSEIDVIIAAIGDDEGGSTPHTFKSSSFPVAISCSYCGYSIWGLRKLGKTCKACGLSVHAQCELKLPAECTGSPGDYKAAGMESPALTPSQVTQPCVDGIIEASARENETLVKEPLCSAVVIYDFFATSSFGLNISEGTTVHVLEEDDGSGWVKVADNHGGKGFVPASYLAISKAGSSDLSEMKGVEQGSATSNIVVGLSLARVLYDYQAQGPHELTIVEGEVLELSSGPCGGQNYSEAWWEGEANRRTILAIKARCTESDQGCLVSKTHWSIGCARPTQRLLCIVDADPRIEYCPRTLILVGQVSGSTLAMDDCDVDPLELADVRPEIPASFPGSPRSNVSR</sequence>
<dbReference type="InParanoid" id="A0A0C3EES0"/>
<dbReference type="PROSITE" id="PS50002">
    <property type="entry name" value="SH3"/>
    <property type="match status" value="2"/>
</dbReference>
<evidence type="ECO:0000256" key="2">
    <source>
        <dbReference type="ARBA" id="ARBA00022723"/>
    </source>
</evidence>
<evidence type="ECO:0000256" key="1">
    <source>
        <dbReference type="ARBA" id="ARBA00022443"/>
    </source>
</evidence>
<dbReference type="PANTHER" id="PTHR15735">
    <property type="entry name" value="FCH AND DOUBLE SH3 DOMAINS PROTEIN"/>
    <property type="match status" value="1"/>
</dbReference>
<dbReference type="InterPro" id="IPR001060">
    <property type="entry name" value="FCH_dom"/>
</dbReference>